<evidence type="ECO:0000256" key="2">
    <source>
        <dbReference type="ARBA" id="ARBA00022723"/>
    </source>
</evidence>
<keyword evidence="1 4" id="KW-0349">Heme</keyword>
<feature type="transmembrane region" description="Helical" evidence="5">
    <location>
        <begin position="226"/>
        <end position="248"/>
    </location>
</feature>
<keyword evidence="5" id="KW-0812">Transmembrane</keyword>
<proteinExistence type="predicted"/>
<reference evidence="7 8" key="1">
    <citation type="submission" date="2021-12" db="EMBL/GenBank/DDBJ databases">
        <title>Discovery of the Pendulisporaceae a myxobacterial family with distinct sporulation behavior and unique specialized metabolism.</title>
        <authorList>
            <person name="Garcia R."/>
            <person name="Popoff A."/>
            <person name="Bader C.D."/>
            <person name="Loehr J."/>
            <person name="Walesch S."/>
            <person name="Walt C."/>
            <person name="Boldt J."/>
            <person name="Bunk B."/>
            <person name="Haeckl F.J.F.P.J."/>
            <person name="Gunesch A.P."/>
            <person name="Birkelbach J."/>
            <person name="Nuebel U."/>
            <person name="Pietschmann T."/>
            <person name="Bach T."/>
            <person name="Mueller R."/>
        </authorList>
    </citation>
    <scope>NUCLEOTIDE SEQUENCE [LARGE SCALE GENOMIC DNA]</scope>
    <source>
        <strain evidence="7 8">MSr11954</strain>
    </source>
</reference>
<protein>
    <submittedName>
        <fullName evidence="7">Cytochrome c</fullName>
    </submittedName>
</protein>
<keyword evidence="5" id="KW-0472">Membrane</keyword>
<feature type="transmembrane region" description="Helical" evidence="5">
    <location>
        <begin position="295"/>
        <end position="312"/>
    </location>
</feature>
<evidence type="ECO:0000256" key="3">
    <source>
        <dbReference type="ARBA" id="ARBA00023004"/>
    </source>
</evidence>
<feature type="transmembrane region" description="Helical" evidence="5">
    <location>
        <begin position="181"/>
        <end position="205"/>
    </location>
</feature>
<feature type="transmembrane region" description="Helical" evidence="5">
    <location>
        <begin position="15"/>
        <end position="40"/>
    </location>
</feature>
<keyword evidence="8" id="KW-1185">Reference proteome</keyword>
<dbReference type="Gene3D" id="1.10.760.10">
    <property type="entry name" value="Cytochrome c-like domain"/>
    <property type="match status" value="1"/>
</dbReference>
<dbReference type="InterPro" id="IPR009056">
    <property type="entry name" value="Cyt_c-like_dom"/>
</dbReference>
<dbReference type="EMBL" id="CP089984">
    <property type="protein sequence ID" value="WXB19159.1"/>
    <property type="molecule type" value="Genomic_DNA"/>
</dbReference>
<evidence type="ECO:0000259" key="6">
    <source>
        <dbReference type="PROSITE" id="PS51007"/>
    </source>
</evidence>
<feature type="transmembrane region" description="Helical" evidence="5">
    <location>
        <begin position="61"/>
        <end position="83"/>
    </location>
</feature>
<dbReference type="RefSeq" id="WP_394828785.1">
    <property type="nucleotide sequence ID" value="NZ_CP089984.1"/>
</dbReference>
<evidence type="ECO:0000256" key="4">
    <source>
        <dbReference type="PROSITE-ProRule" id="PRU00433"/>
    </source>
</evidence>
<name>A0ABZ2M9H2_9BACT</name>
<keyword evidence="3 4" id="KW-0408">Iron</keyword>
<organism evidence="7 8">
    <name type="scientific">Pendulispora albinea</name>
    <dbReference type="NCBI Taxonomy" id="2741071"/>
    <lineage>
        <taxon>Bacteria</taxon>
        <taxon>Pseudomonadati</taxon>
        <taxon>Myxococcota</taxon>
        <taxon>Myxococcia</taxon>
        <taxon>Myxococcales</taxon>
        <taxon>Sorangiineae</taxon>
        <taxon>Pendulisporaceae</taxon>
        <taxon>Pendulispora</taxon>
    </lineage>
</organism>
<sequence>MDLPVFHLDVLNNRMLIAIIAVLHVVINHAMAVGGIPLVSYLERRGVRTGDDAWDKLAFRLLTVFFVITTTVGALTGVGIWFSTSLVNPYAMGSLLRVFFWTWFTEWLVFVTEVVLILAYYLTWKKWTGPRKRAHARMGVVLSIASWATMALIVSILSFMMDPGSWQSNRTLFSGMFNPVYLPQLAFRTPLAMVMAGAFGLAIAVGATDAGTELRTNAVRTLSRWILAWILPCAAGGIWYAHAVPSAMASNLAVALLTQALEGWSRTALGVLAAVSAAIALLALWGAVRPNEVHTWALIAPAFLAVLLIGTFERVREFIRKPYTIAGYMYANGIRKDDYPMLQRDGLLAHATYTSVRRITPENEVDAGREVFALACTRCHTTDGVNGIRDVLTTLYGPDKPWDRDAIGAYVGAMHTTRPFMPPFPGSELEKRALAAYLVHLQDHREPLEGAQVTGVRVER</sequence>
<dbReference type="Proteomes" id="UP001370348">
    <property type="component" value="Chromosome"/>
</dbReference>
<dbReference type="PROSITE" id="PS51007">
    <property type="entry name" value="CYTC"/>
    <property type="match status" value="1"/>
</dbReference>
<evidence type="ECO:0000313" key="7">
    <source>
        <dbReference type="EMBL" id="WXB19159.1"/>
    </source>
</evidence>
<evidence type="ECO:0000313" key="8">
    <source>
        <dbReference type="Proteomes" id="UP001370348"/>
    </source>
</evidence>
<dbReference type="SUPFAM" id="SSF46626">
    <property type="entry name" value="Cytochrome c"/>
    <property type="match status" value="1"/>
</dbReference>
<feature type="transmembrane region" description="Helical" evidence="5">
    <location>
        <begin position="268"/>
        <end position="288"/>
    </location>
</feature>
<accession>A0ABZ2M9H2</accession>
<dbReference type="InterPro" id="IPR036909">
    <property type="entry name" value="Cyt_c-like_dom_sf"/>
</dbReference>
<gene>
    <name evidence="7" type="ORF">LZC94_18215</name>
</gene>
<feature type="transmembrane region" description="Helical" evidence="5">
    <location>
        <begin position="103"/>
        <end position="124"/>
    </location>
</feature>
<evidence type="ECO:0000256" key="1">
    <source>
        <dbReference type="ARBA" id="ARBA00022617"/>
    </source>
</evidence>
<dbReference type="Pfam" id="PF13442">
    <property type="entry name" value="Cytochrome_CBB3"/>
    <property type="match status" value="1"/>
</dbReference>
<keyword evidence="2 4" id="KW-0479">Metal-binding</keyword>
<evidence type="ECO:0000256" key="5">
    <source>
        <dbReference type="SAM" id="Phobius"/>
    </source>
</evidence>
<feature type="transmembrane region" description="Helical" evidence="5">
    <location>
        <begin position="136"/>
        <end position="161"/>
    </location>
</feature>
<keyword evidence="5" id="KW-1133">Transmembrane helix</keyword>
<feature type="domain" description="Cytochrome c" evidence="6">
    <location>
        <begin position="363"/>
        <end position="442"/>
    </location>
</feature>